<dbReference type="GO" id="GO:0003677">
    <property type="term" value="F:DNA binding"/>
    <property type="evidence" value="ECO:0007669"/>
    <property type="project" value="UniProtKB-KW"/>
</dbReference>
<sequence length="88" mass="10282">MANSKMGRGAPQFALRLPEELREKIKAAAERNGRSMNSEILERLEATFLETREDAHKQVYQLRLQDLETLKDVFERLEQLEQKVGEHD</sequence>
<dbReference type="SUPFAM" id="SSF47598">
    <property type="entry name" value="Ribbon-helix-helix"/>
    <property type="match status" value="1"/>
</dbReference>
<gene>
    <name evidence="2" type="ORF">ACFQ2S_18435</name>
</gene>
<reference evidence="3" key="1">
    <citation type="journal article" date="2019" name="Int. J. Syst. Evol. Microbiol.">
        <title>The Global Catalogue of Microorganisms (GCM) 10K type strain sequencing project: providing services to taxonomists for standard genome sequencing and annotation.</title>
        <authorList>
            <consortium name="The Broad Institute Genomics Platform"/>
            <consortium name="The Broad Institute Genome Sequencing Center for Infectious Disease"/>
            <person name="Wu L."/>
            <person name="Ma J."/>
        </authorList>
    </citation>
    <scope>NUCLEOTIDE SEQUENCE [LARGE SCALE GENOMIC DNA]</scope>
    <source>
        <strain evidence="3">CCUG 60524</strain>
    </source>
</reference>
<evidence type="ECO:0000313" key="3">
    <source>
        <dbReference type="Proteomes" id="UP001597108"/>
    </source>
</evidence>
<evidence type="ECO:0000313" key="2">
    <source>
        <dbReference type="EMBL" id="MFD0981616.1"/>
    </source>
</evidence>
<dbReference type="EMBL" id="JBHTJT010000046">
    <property type="protein sequence ID" value="MFD0981616.1"/>
    <property type="molecule type" value="Genomic_DNA"/>
</dbReference>
<organism evidence="2 3">
    <name type="scientific">Tropicimonas aquimaris</name>
    <dbReference type="NCBI Taxonomy" id="914152"/>
    <lineage>
        <taxon>Bacteria</taxon>
        <taxon>Pseudomonadati</taxon>
        <taxon>Pseudomonadota</taxon>
        <taxon>Alphaproteobacteria</taxon>
        <taxon>Rhodobacterales</taxon>
        <taxon>Roseobacteraceae</taxon>
        <taxon>Tropicimonas</taxon>
    </lineage>
</organism>
<feature type="domain" description="Arc-like DNA binding" evidence="1">
    <location>
        <begin position="8"/>
        <end position="49"/>
    </location>
</feature>
<dbReference type="Gene3D" id="1.10.1220.10">
    <property type="entry name" value="Met repressor-like"/>
    <property type="match status" value="1"/>
</dbReference>
<dbReference type="InterPro" id="IPR010985">
    <property type="entry name" value="Ribbon_hlx_hlx"/>
</dbReference>
<comment type="caution">
    <text evidence="2">The sequence shown here is derived from an EMBL/GenBank/DDBJ whole genome shotgun (WGS) entry which is preliminary data.</text>
</comment>
<keyword evidence="3" id="KW-1185">Reference proteome</keyword>
<dbReference type="InterPro" id="IPR013321">
    <property type="entry name" value="Arc_rbn_hlx_hlx"/>
</dbReference>
<proteinExistence type="predicted"/>
<keyword evidence="2" id="KW-0238">DNA-binding</keyword>
<dbReference type="RefSeq" id="WP_386076725.1">
    <property type="nucleotide sequence ID" value="NZ_JBHTJT010000046.1"/>
</dbReference>
<dbReference type="Pfam" id="PF03869">
    <property type="entry name" value="Arc"/>
    <property type="match status" value="1"/>
</dbReference>
<dbReference type="Proteomes" id="UP001597108">
    <property type="component" value="Unassembled WGS sequence"/>
</dbReference>
<dbReference type="InterPro" id="IPR005569">
    <property type="entry name" value="Arc_DNA-bd_dom"/>
</dbReference>
<name>A0ABW3IUD5_9RHOB</name>
<accession>A0ABW3IUD5</accession>
<evidence type="ECO:0000259" key="1">
    <source>
        <dbReference type="Pfam" id="PF03869"/>
    </source>
</evidence>
<protein>
    <submittedName>
        <fullName evidence="2">Arc family DNA-binding protein</fullName>
    </submittedName>
</protein>